<dbReference type="PANTHER" id="PTHR36444">
    <property type="entry name" value="TRANSCRIPTIONAL REGULATOR PROTEIN YOBU-RELATED"/>
    <property type="match status" value="1"/>
</dbReference>
<reference evidence="2" key="1">
    <citation type="submission" date="2021-01" db="EMBL/GenBank/DDBJ databases">
        <authorList>
            <consortium name="Genoscope - CEA"/>
            <person name="William W."/>
        </authorList>
    </citation>
    <scope>NUCLEOTIDE SEQUENCE</scope>
</reference>
<accession>A0A8S1QD88</accession>
<dbReference type="InterPro" id="IPR010499">
    <property type="entry name" value="AraC_E-bd"/>
</dbReference>
<keyword evidence="3" id="KW-1185">Reference proteome</keyword>
<proteinExistence type="predicted"/>
<dbReference type="InterPro" id="IPR029441">
    <property type="entry name" value="Cass2"/>
</dbReference>
<dbReference type="Proteomes" id="UP000688137">
    <property type="component" value="Unassembled WGS sequence"/>
</dbReference>
<dbReference type="EMBL" id="CAJJDM010000160">
    <property type="protein sequence ID" value="CAD8113393.1"/>
    <property type="molecule type" value="Genomic_DNA"/>
</dbReference>
<protein>
    <recommendedName>
        <fullName evidence="1">AraC effector-binding domain-containing protein</fullName>
    </recommendedName>
</protein>
<name>A0A8S1QD88_PARPR</name>
<dbReference type="AlphaFoldDB" id="A0A8S1QD88"/>
<evidence type="ECO:0000259" key="1">
    <source>
        <dbReference type="SMART" id="SM00871"/>
    </source>
</evidence>
<evidence type="ECO:0000313" key="2">
    <source>
        <dbReference type="EMBL" id="CAD8113393.1"/>
    </source>
</evidence>
<gene>
    <name evidence="2" type="ORF">PPRIM_AZ9-3.1.T1550037</name>
</gene>
<organism evidence="2 3">
    <name type="scientific">Paramecium primaurelia</name>
    <dbReference type="NCBI Taxonomy" id="5886"/>
    <lineage>
        <taxon>Eukaryota</taxon>
        <taxon>Sar</taxon>
        <taxon>Alveolata</taxon>
        <taxon>Ciliophora</taxon>
        <taxon>Intramacronucleata</taxon>
        <taxon>Oligohymenophorea</taxon>
        <taxon>Peniculida</taxon>
        <taxon>Parameciidae</taxon>
        <taxon>Paramecium</taxon>
    </lineage>
</organism>
<comment type="caution">
    <text evidence="2">The sequence shown here is derived from an EMBL/GenBank/DDBJ whole genome shotgun (WGS) entry which is preliminary data.</text>
</comment>
<dbReference type="OMA" id="MRFELYI"/>
<dbReference type="InterPro" id="IPR053182">
    <property type="entry name" value="YobU-like_regulator"/>
</dbReference>
<evidence type="ECO:0000313" key="3">
    <source>
        <dbReference type="Proteomes" id="UP000688137"/>
    </source>
</evidence>
<feature type="domain" description="AraC effector-binding" evidence="1">
    <location>
        <begin position="5"/>
        <end position="169"/>
    </location>
</feature>
<dbReference type="PANTHER" id="PTHR36444:SF2">
    <property type="entry name" value="TRANSCRIPTIONAL REGULATOR PROTEIN YOBU-RELATED"/>
    <property type="match status" value="1"/>
</dbReference>
<dbReference type="Pfam" id="PF14526">
    <property type="entry name" value="Cass2"/>
    <property type="match status" value="1"/>
</dbReference>
<dbReference type="SMART" id="SM00871">
    <property type="entry name" value="AraC_E_bind"/>
    <property type="match status" value="1"/>
</dbReference>
<sequence>MNPIPQKEIVQIPKFTVVGLRRRIYLAKESDQENNTFSLTYKEFFSKKLNDSIPNRAYPGRTYCLYYDFKDFQDRSQFNYYILVGEVVTEVGAIPEGMEVYQVEDSSYAKFQGGPGPIPEIVKQTWSSLHKIKPEEWGGKRTYKTEFEVYREGQEDLKNMKFELYIGLVIE</sequence>